<dbReference type="PROSITE" id="PS00109">
    <property type="entry name" value="PROTEIN_KINASE_TYR"/>
    <property type="match status" value="1"/>
</dbReference>
<keyword evidence="1" id="KW-1133">Transmembrane helix</keyword>
<proteinExistence type="predicted"/>
<organism evidence="2 3">
    <name type="scientific">Dendrothele bispora (strain CBS 962.96)</name>
    <dbReference type="NCBI Taxonomy" id="1314807"/>
    <lineage>
        <taxon>Eukaryota</taxon>
        <taxon>Fungi</taxon>
        <taxon>Dikarya</taxon>
        <taxon>Basidiomycota</taxon>
        <taxon>Agaricomycotina</taxon>
        <taxon>Agaricomycetes</taxon>
        <taxon>Agaricomycetidae</taxon>
        <taxon>Agaricales</taxon>
        <taxon>Agaricales incertae sedis</taxon>
        <taxon>Dendrothele</taxon>
    </lineage>
</organism>
<dbReference type="Proteomes" id="UP000297245">
    <property type="component" value="Unassembled WGS sequence"/>
</dbReference>
<feature type="transmembrane region" description="Helical" evidence="1">
    <location>
        <begin position="617"/>
        <end position="634"/>
    </location>
</feature>
<gene>
    <name evidence="2" type="ORF">K435DRAFT_798250</name>
</gene>
<dbReference type="GO" id="GO:0004672">
    <property type="term" value="F:protein kinase activity"/>
    <property type="evidence" value="ECO:0007669"/>
    <property type="project" value="InterPro"/>
</dbReference>
<dbReference type="Gene3D" id="1.10.510.10">
    <property type="entry name" value="Transferase(Phosphotransferase) domain 1"/>
    <property type="match status" value="1"/>
</dbReference>
<keyword evidence="3" id="KW-1185">Reference proteome</keyword>
<evidence type="ECO:0000313" key="2">
    <source>
        <dbReference type="EMBL" id="THU95313.1"/>
    </source>
</evidence>
<reference evidence="2 3" key="1">
    <citation type="journal article" date="2019" name="Nat. Ecol. Evol.">
        <title>Megaphylogeny resolves global patterns of mushroom evolution.</title>
        <authorList>
            <person name="Varga T."/>
            <person name="Krizsan K."/>
            <person name="Foldi C."/>
            <person name="Dima B."/>
            <person name="Sanchez-Garcia M."/>
            <person name="Sanchez-Ramirez S."/>
            <person name="Szollosi G.J."/>
            <person name="Szarkandi J.G."/>
            <person name="Papp V."/>
            <person name="Albert L."/>
            <person name="Andreopoulos W."/>
            <person name="Angelini C."/>
            <person name="Antonin V."/>
            <person name="Barry K.W."/>
            <person name="Bougher N.L."/>
            <person name="Buchanan P."/>
            <person name="Buyck B."/>
            <person name="Bense V."/>
            <person name="Catcheside P."/>
            <person name="Chovatia M."/>
            <person name="Cooper J."/>
            <person name="Damon W."/>
            <person name="Desjardin D."/>
            <person name="Finy P."/>
            <person name="Geml J."/>
            <person name="Haridas S."/>
            <person name="Hughes K."/>
            <person name="Justo A."/>
            <person name="Karasinski D."/>
            <person name="Kautmanova I."/>
            <person name="Kiss B."/>
            <person name="Kocsube S."/>
            <person name="Kotiranta H."/>
            <person name="LaButti K.M."/>
            <person name="Lechner B.E."/>
            <person name="Liimatainen K."/>
            <person name="Lipzen A."/>
            <person name="Lukacs Z."/>
            <person name="Mihaltcheva S."/>
            <person name="Morgado L.N."/>
            <person name="Niskanen T."/>
            <person name="Noordeloos M.E."/>
            <person name="Ohm R.A."/>
            <person name="Ortiz-Santana B."/>
            <person name="Ovrebo C."/>
            <person name="Racz N."/>
            <person name="Riley R."/>
            <person name="Savchenko A."/>
            <person name="Shiryaev A."/>
            <person name="Soop K."/>
            <person name="Spirin V."/>
            <person name="Szebenyi C."/>
            <person name="Tomsovsky M."/>
            <person name="Tulloss R.E."/>
            <person name="Uehling J."/>
            <person name="Grigoriev I.V."/>
            <person name="Vagvolgyi C."/>
            <person name="Papp T."/>
            <person name="Martin F.M."/>
            <person name="Miettinen O."/>
            <person name="Hibbett D.S."/>
            <person name="Nagy L.G."/>
        </authorList>
    </citation>
    <scope>NUCLEOTIDE SEQUENCE [LARGE SCALE GENOMIC DNA]</scope>
    <source>
        <strain evidence="2 3">CBS 962.96</strain>
    </source>
</reference>
<accession>A0A4S8M156</accession>
<dbReference type="OrthoDB" id="4062651at2759"/>
<evidence type="ECO:0000313" key="3">
    <source>
        <dbReference type="Proteomes" id="UP000297245"/>
    </source>
</evidence>
<protein>
    <submittedName>
        <fullName evidence="2">Uncharacterized protein</fullName>
    </submittedName>
</protein>
<dbReference type="AlphaFoldDB" id="A0A4S8M156"/>
<feature type="transmembrane region" description="Helical" evidence="1">
    <location>
        <begin position="669"/>
        <end position="689"/>
    </location>
</feature>
<dbReference type="SUPFAM" id="SSF56112">
    <property type="entry name" value="Protein kinase-like (PK-like)"/>
    <property type="match status" value="1"/>
</dbReference>
<dbReference type="InterPro" id="IPR008266">
    <property type="entry name" value="Tyr_kinase_AS"/>
</dbReference>
<dbReference type="InterPro" id="IPR011009">
    <property type="entry name" value="Kinase-like_dom_sf"/>
</dbReference>
<sequence>MSTSGESNLSVWYLHLEELGLRKAVVHSKATCEELQATIAANGDLLKLERYDAELLEKVEECIPLVVCLENRYSIQEHGDTFLVQGFRQSVKKVLIEQPPLHIPVKSSTYEGSQSILNTHHSELNLLTPSLNTSTSIELFHPVFARFSRDMDDESIYVPPKTVDTTFTFMRSASNHICRMERLLAVLDLSRDVLVSDEAVHRALLPVTVYLKLRRSAPTVILLESEEVNLPGNGNLDAEASYVYKNLWAQPERRRLLESSSSPSFIVTFADSRICIFGAVWTTKPIIQCLADIVWSGTTPNEYDGKAGSLRVARIFLTLKECIKALECYYQELDPIPSDSSLLNDTHERFYPFITSYPDPCSSRVGGGAKSIEFEYIEPLEKDALDRCVTYRGRIRRARSGNTCQSEGCEEGSRLGRSVVVKFVRGTYGEAAHRLLAAHSMAPDLLYRGPVFPYSKEEGQDEGWSMVVMSYIQGRTISSVFGCMEVSEEVYRSVKEILNVLHGSGYVHGDLRRQNIMIEMPVGREREGEGQEQGSFKTPESGRIVLFDFDWAGKAGTARYPMSRLNRRTAYPLEVAEGKKIKLEHDEWMLEELKRPVECHLMSTRFFSDLLRGSWDLFYVWYWILVTYPCGLTLREKNFIFRQSEYCPELDGTGVPLEKARRKTSHLPIYHFDLFGFLIEMFVTCVYIPSVSPTYQEIK</sequence>
<evidence type="ECO:0000256" key="1">
    <source>
        <dbReference type="SAM" id="Phobius"/>
    </source>
</evidence>
<keyword evidence="1" id="KW-0812">Transmembrane</keyword>
<dbReference type="EMBL" id="ML179203">
    <property type="protein sequence ID" value="THU95313.1"/>
    <property type="molecule type" value="Genomic_DNA"/>
</dbReference>
<name>A0A4S8M156_DENBC</name>
<keyword evidence="1" id="KW-0472">Membrane</keyword>